<feature type="compositionally biased region" description="Basic and acidic residues" evidence="1">
    <location>
        <begin position="83"/>
        <end position="103"/>
    </location>
</feature>
<dbReference type="VEuPathDB" id="VectorBase:GPPI048628"/>
<dbReference type="EMBL" id="JXJN01025281">
    <property type="status" value="NOT_ANNOTATED_CDS"/>
    <property type="molecule type" value="Genomic_DNA"/>
</dbReference>
<dbReference type="AlphaFoldDB" id="A0A1B0C458"/>
<evidence type="ECO:0000313" key="3">
    <source>
        <dbReference type="Proteomes" id="UP000092460"/>
    </source>
</evidence>
<reference evidence="2" key="2">
    <citation type="submission" date="2020-05" db="UniProtKB">
        <authorList>
            <consortium name="EnsemblMetazoa"/>
        </authorList>
    </citation>
    <scope>IDENTIFICATION</scope>
    <source>
        <strain evidence="2">IAEA</strain>
    </source>
</reference>
<accession>A0A1B0C458</accession>
<sequence length="103" mass="11677">MLKLKFYEGPSCVRVVTTMWISNPACFICITVSGPDNDGSKEKRNFWNKCEEEHLTARPKIGSSRRKDKVQSQNEEATGSAQKQKDEKKRSTAEKPSEDARPT</sequence>
<dbReference type="EnsemblMetazoa" id="GPPI048628-RA">
    <property type="protein sequence ID" value="GPPI048628-PA"/>
    <property type="gene ID" value="GPPI048628"/>
</dbReference>
<evidence type="ECO:0000256" key="1">
    <source>
        <dbReference type="SAM" id="MobiDB-lite"/>
    </source>
</evidence>
<dbReference type="Proteomes" id="UP000092460">
    <property type="component" value="Unassembled WGS sequence"/>
</dbReference>
<reference evidence="3" key="1">
    <citation type="submission" date="2015-01" db="EMBL/GenBank/DDBJ databases">
        <authorList>
            <person name="Aksoy S."/>
            <person name="Warren W."/>
            <person name="Wilson R.K."/>
        </authorList>
    </citation>
    <scope>NUCLEOTIDE SEQUENCE [LARGE SCALE GENOMIC DNA]</scope>
    <source>
        <strain evidence="3">IAEA</strain>
    </source>
</reference>
<proteinExistence type="predicted"/>
<protein>
    <submittedName>
        <fullName evidence="2">Uncharacterized protein</fullName>
    </submittedName>
</protein>
<organism evidence="2 3">
    <name type="scientific">Glossina palpalis gambiensis</name>
    <dbReference type="NCBI Taxonomy" id="67801"/>
    <lineage>
        <taxon>Eukaryota</taxon>
        <taxon>Metazoa</taxon>
        <taxon>Ecdysozoa</taxon>
        <taxon>Arthropoda</taxon>
        <taxon>Hexapoda</taxon>
        <taxon>Insecta</taxon>
        <taxon>Pterygota</taxon>
        <taxon>Neoptera</taxon>
        <taxon>Endopterygota</taxon>
        <taxon>Diptera</taxon>
        <taxon>Brachycera</taxon>
        <taxon>Muscomorpha</taxon>
        <taxon>Hippoboscoidea</taxon>
        <taxon>Glossinidae</taxon>
        <taxon>Glossina</taxon>
    </lineage>
</organism>
<feature type="region of interest" description="Disordered" evidence="1">
    <location>
        <begin position="57"/>
        <end position="103"/>
    </location>
</feature>
<name>A0A1B0C458_9MUSC</name>
<keyword evidence="3" id="KW-1185">Reference proteome</keyword>
<evidence type="ECO:0000313" key="2">
    <source>
        <dbReference type="EnsemblMetazoa" id="GPPI048628-PA"/>
    </source>
</evidence>
<feature type="compositionally biased region" description="Polar residues" evidence="1">
    <location>
        <begin position="71"/>
        <end position="82"/>
    </location>
</feature>